<proteinExistence type="predicted"/>
<gene>
    <name evidence="1" type="ORF">RF007C_14805</name>
</gene>
<dbReference type="PATRIC" id="fig|1341157.4.peg.2355"/>
<dbReference type="EMBL" id="ATAX01000028">
    <property type="protein sequence ID" value="EWM52881.1"/>
    <property type="molecule type" value="Genomic_DNA"/>
</dbReference>
<dbReference type="Proteomes" id="UP000019365">
    <property type="component" value="Unassembled WGS sequence"/>
</dbReference>
<evidence type="ECO:0008006" key="3">
    <source>
        <dbReference type="Google" id="ProtNLM"/>
    </source>
</evidence>
<accession>W7UCS8</accession>
<comment type="caution">
    <text evidence="1">The sequence shown here is derived from an EMBL/GenBank/DDBJ whole genome shotgun (WGS) entry which is preliminary data.</text>
</comment>
<name>W7UCS8_RUMFL</name>
<organism evidence="1 2">
    <name type="scientific">Ruminococcus flavefaciens 007c</name>
    <dbReference type="NCBI Taxonomy" id="1341157"/>
    <lineage>
        <taxon>Bacteria</taxon>
        <taxon>Bacillati</taxon>
        <taxon>Bacillota</taxon>
        <taxon>Clostridia</taxon>
        <taxon>Eubacteriales</taxon>
        <taxon>Oscillospiraceae</taxon>
        <taxon>Ruminococcus</taxon>
    </lineage>
</organism>
<dbReference type="PROSITE" id="PS51257">
    <property type="entry name" value="PROKAR_LIPOPROTEIN"/>
    <property type="match status" value="1"/>
</dbReference>
<dbReference type="AlphaFoldDB" id="W7UCS8"/>
<reference evidence="1 2" key="1">
    <citation type="journal article" date="2014" name="PLoS ONE">
        <title>Rumen cellulosomics: divergent fiber-degrading strategies revealed by comparative genome-wide analysis of six ruminococcal strains.</title>
        <authorList>
            <person name="Dassa B."/>
            <person name="Borovok I."/>
            <person name="Ruimy-Israeli V."/>
            <person name="Lamed R."/>
            <person name="Flint H.J."/>
            <person name="Duncan S.H."/>
            <person name="Henrissat B."/>
            <person name="Coutinho P."/>
            <person name="Morrison M."/>
            <person name="Mosoni P."/>
            <person name="Yeoman C.J."/>
            <person name="White B.A."/>
            <person name="Bayer E.A."/>
        </authorList>
    </citation>
    <scope>NUCLEOTIDE SEQUENCE [LARGE SCALE GENOMIC DNA]</scope>
    <source>
        <strain evidence="1 2">007c</strain>
    </source>
</reference>
<evidence type="ECO:0000313" key="2">
    <source>
        <dbReference type="Proteomes" id="UP000019365"/>
    </source>
</evidence>
<sequence length="449" mass="49492">MNDLKDMKKISAFITAFAAGAAFTGCTFGASIDTLMAPPKLSVEQEQIYSALTAAHGTAISLKYPKSGKYLSAFIIEDIDGDGGNEALVFYERDNHAADENPLRINILDKKENGEWWSVDDIGAAGSEIEEVTISKLGSNSRVNLIVGTSLMNRSEKNVNIYVYSDNKLQEPPKFSDSDSYSFIDVKDLDMDGELELLRLTKASNGVPAMAEAYKLDENGAYHRAPLELSENFSEFDVSYGKMGNSKMGLYIDAISGTGSIQTDVIYMSSGSLRKVFRNPEESEATIRPAGCTCFDVDGDGSPEIPVPSVAPGYEVKAEGEQLRLTDWMQINDNYRMEKQYTSYYSVNDGYIFLFPEKWVGRVTVKRDIVNDEIVFCAYDGNGMGRELLHIFCAEDQPSREDRISGGYMLMHTKGDSSYLALIPSNPDVDNDGLTITAGDAAVGFRFRD</sequence>
<keyword evidence="2" id="KW-1185">Reference proteome</keyword>
<evidence type="ECO:0000313" key="1">
    <source>
        <dbReference type="EMBL" id="EWM52881.1"/>
    </source>
</evidence>
<protein>
    <recommendedName>
        <fullName evidence="3">VCBS repeat-containing protein</fullName>
    </recommendedName>
</protein>
<dbReference type="eggNOG" id="COG0457">
    <property type="taxonomic scope" value="Bacteria"/>
</dbReference>